<sequence>MKWRLPLALGCAVLIAGCTGEVRREHDADRSVLGLAWHDCPDAVEIALVTQHRCGTMTVPVEWDDPDGVAIPLSVVQVWPSVVTSPSEVVLSVGFNFGEPMQAPGDMHALAERLGVPVIALAPRGVGGGIGLECPEVGGTGGPALSQSDAAVTAAFTEGVARCHERLRSDGVPLEAFGVDDLVADVDALRSALEIDRWYAAISYGELSRVVDAYASISGNRIRAAVVDSPAPSGADSFALAGNGFSSSLRSLFAECADDPICARRYPRLETRWHEALERMGSRPLSASVAGDSVEVGAARFVRAVRAILGGGFDVVPDLPRIITSAADGRLHPTLTSVLASEPDVCLGHRPICTKPGFALGAYLSQACPELGGRWTGVDADPLYRDVFEASPYAAACEIWGVERVEPAPPPGVPTLVLVGDLDAWSRPEWFDRVIAVRGATHDVAGSSRCVFELRNPWIADPTMKPDPSVCSEEPFPDWD</sequence>
<organism evidence="1 2">
    <name type="scientific">Nocardioides bigeumensis</name>
    <dbReference type="NCBI Taxonomy" id="433657"/>
    <lineage>
        <taxon>Bacteria</taxon>
        <taxon>Bacillati</taxon>
        <taxon>Actinomycetota</taxon>
        <taxon>Actinomycetes</taxon>
        <taxon>Propionibacteriales</taxon>
        <taxon>Nocardioidaceae</taxon>
        <taxon>Nocardioides</taxon>
    </lineage>
</organism>
<reference evidence="2" key="1">
    <citation type="journal article" date="2019" name="Int. J. Syst. Evol. Microbiol.">
        <title>The Global Catalogue of Microorganisms (GCM) 10K type strain sequencing project: providing services to taxonomists for standard genome sequencing and annotation.</title>
        <authorList>
            <consortium name="The Broad Institute Genomics Platform"/>
            <consortium name="The Broad Institute Genome Sequencing Center for Infectious Disease"/>
            <person name="Wu L."/>
            <person name="Ma J."/>
        </authorList>
    </citation>
    <scope>NUCLEOTIDE SEQUENCE [LARGE SCALE GENOMIC DNA]</scope>
    <source>
        <strain evidence="2">JCM 16021</strain>
    </source>
</reference>
<protein>
    <submittedName>
        <fullName evidence="1">Alpha/beta hydrolase</fullName>
    </submittedName>
</protein>
<dbReference type="GO" id="GO:0016787">
    <property type="term" value="F:hydrolase activity"/>
    <property type="evidence" value="ECO:0007669"/>
    <property type="project" value="UniProtKB-KW"/>
</dbReference>
<dbReference type="PROSITE" id="PS51257">
    <property type="entry name" value="PROKAR_LIPOPROTEIN"/>
    <property type="match status" value="1"/>
</dbReference>
<proteinExistence type="predicted"/>
<comment type="caution">
    <text evidence="1">The sequence shown here is derived from an EMBL/GenBank/DDBJ whole genome shotgun (WGS) entry which is preliminary data.</text>
</comment>
<dbReference type="Proteomes" id="UP001500575">
    <property type="component" value="Unassembled WGS sequence"/>
</dbReference>
<accession>A0ABP5K9L0</accession>
<dbReference type="InterPro" id="IPR029058">
    <property type="entry name" value="AB_hydrolase_fold"/>
</dbReference>
<keyword evidence="1" id="KW-0378">Hydrolase</keyword>
<dbReference type="SUPFAM" id="SSF53474">
    <property type="entry name" value="alpha/beta-Hydrolases"/>
    <property type="match status" value="1"/>
</dbReference>
<keyword evidence="2" id="KW-1185">Reference proteome</keyword>
<evidence type="ECO:0000313" key="2">
    <source>
        <dbReference type="Proteomes" id="UP001500575"/>
    </source>
</evidence>
<dbReference type="Gene3D" id="3.40.50.1820">
    <property type="entry name" value="alpha/beta hydrolase"/>
    <property type="match status" value="1"/>
</dbReference>
<evidence type="ECO:0000313" key="1">
    <source>
        <dbReference type="EMBL" id="GAA2128771.1"/>
    </source>
</evidence>
<name>A0ABP5K9L0_9ACTN</name>
<gene>
    <name evidence="1" type="ORF">GCM10009843_29630</name>
</gene>
<dbReference type="EMBL" id="BAAAQQ010000013">
    <property type="protein sequence ID" value="GAA2128771.1"/>
    <property type="molecule type" value="Genomic_DNA"/>
</dbReference>